<feature type="domain" description="GH26" evidence="7">
    <location>
        <begin position="287"/>
        <end position="604"/>
    </location>
</feature>
<dbReference type="PROSITE" id="PS51764">
    <property type="entry name" value="GH26"/>
    <property type="match status" value="1"/>
</dbReference>
<dbReference type="AlphaFoldDB" id="A0A369QE41"/>
<evidence type="ECO:0000259" key="7">
    <source>
        <dbReference type="PROSITE" id="PS51764"/>
    </source>
</evidence>
<feature type="transmembrane region" description="Helical" evidence="5">
    <location>
        <begin position="12"/>
        <end position="33"/>
    </location>
</feature>
<dbReference type="PANTHER" id="PTHR40079:SF4">
    <property type="entry name" value="GH26 DOMAIN-CONTAINING PROTEIN-RELATED"/>
    <property type="match status" value="1"/>
</dbReference>
<dbReference type="Pfam" id="PF02156">
    <property type="entry name" value="Glyco_hydro_26"/>
    <property type="match status" value="1"/>
</dbReference>
<dbReference type="Pfam" id="PF16990">
    <property type="entry name" value="CBM_35"/>
    <property type="match status" value="2"/>
</dbReference>
<reference evidence="8 9" key="1">
    <citation type="submission" date="2018-04" db="EMBL/GenBank/DDBJ databases">
        <title>Adhaeribacter sp. HMF7616 genome sequencing and assembly.</title>
        <authorList>
            <person name="Kang H."/>
            <person name="Kang J."/>
            <person name="Cha I."/>
            <person name="Kim H."/>
            <person name="Joh K."/>
        </authorList>
    </citation>
    <scope>NUCLEOTIDE SEQUENCE [LARGE SCALE GENOMIC DNA]</scope>
    <source>
        <strain evidence="8 9">HMF7616</strain>
    </source>
</reference>
<evidence type="ECO:0000256" key="1">
    <source>
        <dbReference type="ARBA" id="ARBA00007754"/>
    </source>
</evidence>
<comment type="similarity">
    <text evidence="1 4">Belongs to the glycosyl hydrolase 26 family.</text>
</comment>
<dbReference type="RefSeq" id="WP_115371062.1">
    <property type="nucleotide sequence ID" value="NZ_QASA01000001.1"/>
</dbReference>
<keyword evidence="5" id="KW-0472">Membrane</keyword>
<dbReference type="Gene3D" id="3.20.20.80">
    <property type="entry name" value="Glycosidases"/>
    <property type="match status" value="1"/>
</dbReference>
<dbReference type="EC" id="3.2.1.78" evidence="8"/>
<evidence type="ECO:0000256" key="2">
    <source>
        <dbReference type="ARBA" id="ARBA00022801"/>
    </source>
</evidence>
<evidence type="ECO:0000259" key="6">
    <source>
        <dbReference type="PROSITE" id="PS51175"/>
    </source>
</evidence>
<comment type="caution">
    <text evidence="8">The sequence shown here is derived from an EMBL/GenBank/DDBJ whole genome shotgun (WGS) entry which is preliminary data.</text>
</comment>
<evidence type="ECO:0000256" key="5">
    <source>
        <dbReference type="SAM" id="Phobius"/>
    </source>
</evidence>
<dbReference type="InterPro" id="IPR013783">
    <property type="entry name" value="Ig-like_fold"/>
</dbReference>
<dbReference type="GO" id="GO:0006080">
    <property type="term" value="P:substituted mannan metabolic process"/>
    <property type="evidence" value="ECO:0007669"/>
    <property type="project" value="InterPro"/>
</dbReference>
<dbReference type="InterPro" id="IPR005084">
    <property type="entry name" value="CBM6"/>
</dbReference>
<keyword evidence="9" id="KW-1185">Reference proteome</keyword>
<protein>
    <submittedName>
        <fullName evidence="8">Mannan endo-1,4-beta-mannosidase</fullName>
        <ecNumber evidence="8">3.2.1.78</ecNumber>
    </submittedName>
</protein>
<dbReference type="PRINTS" id="PR00739">
    <property type="entry name" value="GLHYDRLASE26"/>
</dbReference>
<dbReference type="Pfam" id="PF18962">
    <property type="entry name" value="Por_Secre_tail"/>
    <property type="match status" value="1"/>
</dbReference>
<dbReference type="NCBIfam" id="TIGR04183">
    <property type="entry name" value="Por_Secre_tail"/>
    <property type="match status" value="1"/>
</dbReference>
<dbReference type="Gene3D" id="2.60.40.10">
    <property type="entry name" value="Immunoglobulins"/>
    <property type="match status" value="1"/>
</dbReference>
<accession>A0A369QE41</accession>
<dbReference type="InterPro" id="IPR022790">
    <property type="entry name" value="GH26_dom"/>
</dbReference>
<dbReference type="InterPro" id="IPR008979">
    <property type="entry name" value="Galactose-bd-like_sf"/>
</dbReference>
<dbReference type="SUPFAM" id="SSF51445">
    <property type="entry name" value="(Trans)glycosidases"/>
    <property type="match status" value="1"/>
</dbReference>
<keyword evidence="2 4" id="KW-0378">Hydrolase</keyword>
<dbReference type="InterPro" id="IPR026444">
    <property type="entry name" value="Secre_tail"/>
</dbReference>
<dbReference type="Gene3D" id="2.60.120.260">
    <property type="entry name" value="Galactose-binding domain-like"/>
    <property type="match status" value="2"/>
</dbReference>
<keyword evidence="5" id="KW-1133">Transmembrane helix</keyword>
<keyword evidence="3 4" id="KW-0326">Glycosidase</keyword>
<dbReference type="OrthoDB" id="9816550at2"/>
<dbReference type="EMBL" id="QASA01000001">
    <property type="protein sequence ID" value="RDC61476.1"/>
    <property type="molecule type" value="Genomic_DNA"/>
</dbReference>
<dbReference type="PROSITE" id="PS51175">
    <property type="entry name" value="CBM6"/>
    <property type="match status" value="1"/>
</dbReference>
<feature type="domain" description="CBM6" evidence="6">
    <location>
        <begin position="38"/>
        <end position="155"/>
    </location>
</feature>
<sequence>MQQIYLWIKKSSYYFSGMAALTLSVFLNVSAFAQAPEIKLEAENATLNGVSIANSPEGFSGTGFAWNFDNSADNITFDFNATAGEYDLSIIYYSPYGEKGYGLDVNGVSADKMFSGTGSGFGSVSAGKFTLKNGSNTIKITNGWGYYGIDYIKLVPAGEKPKTIVPLVDGKAEAELADRNGTDVSADPKGYSGTGYVTSFDAATDQVSISFKAPAGLYDLQIGYTSPYGEKGFDFVVNTESGSGMFTPETGFKAVGVGKFLLNEGVNTVTITRGWGYFGIDYIKITPSVPPVPLKPSKQLTNANATQSTRALFSYMTDLYGSKTLSGQYDDVDYVLEKTGKESAIGGFDLIEYSPSRVENGSRPAGTSERYINWAKKGEGKGILSLAWHWNAPTDLINQAPDKLWWSGFYTNATTFDIAAALADKNSERYKLLIRDMDVIAAELKKFQDADVPVLWRPLHEAAGGWFWWGAKGPEPLKELWRIMYNRFTNHHHLNNLIWVYTFTGSADMNWYPGDAYVDMAGIDIYSNDPYASLSGDWENLLNKFNGKKLISLSESGTLPVMNKVRAYGTWWSWFAIWNGDYIKKQPVDVLRAVYHDEDVITRDELPNWRMYGRPTVSVTAPANNAQFLVCETPVLTAQAADKEGKVEQVAFWANGNLLGTDTTPGDGWKLDWKNAPVGTYQIIAEATDNEGNSTPSAPVTITIKPDVVAPVITLKAPKTIIPAEDHLLKTISLSSFIASVTDNCGPAPIVRIQSVSSDEAVTGGGSGNTKTDIIISPDGQSVQVRAERAGTGDGRVYVITVEAIDQAGNIGLATYQVQVPKSASKAAIAGAPVYTVKGNYAKTIASRKETAASLPVTVTPAVKVYPNPAKGNYLTVELFAPEKQEVNLTLRNANSQSAVNSRHQVQAGVNQIQLPLTHVSAGLYILQIQNGQEVISRKVVVSKQ</sequence>
<dbReference type="CDD" id="cd04086">
    <property type="entry name" value="CBM35_mannanase-like"/>
    <property type="match status" value="2"/>
</dbReference>
<dbReference type="Proteomes" id="UP000253919">
    <property type="component" value="Unassembled WGS sequence"/>
</dbReference>
<dbReference type="SUPFAM" id="SSF49785">
    <property type="entry name" value="Galactose-binding domain-like"/>
    <property type="match status" value="2"/>
</dbReference>
<name>A0A369QE41_9BACT</name>
<dbReference type="InterPro" id="IPR000805">
    <property type="entry name" value="Glyco_hydro_26"/>
</dbReference>
<dbReference type="Pfam" id="PF17957">
    <property type="entry name" value="Big_7"/>
    <property type="match status" value="1"/>
</dbReference>
<proteinExistence type="inferred from homology"/>
<feature type="active site" description="Nucleophile" evidence="4">
    <location>
        <position position="555"/>
    </location>
</feature>
<dbReference type="GO" id="GO:0016985">
    <property type="term" value="F:mannan endo-1,4-beta-mannosidase activity"/>
    <property type="evidence" value="ECO:0007669"/>
    <property type="project" value="UniProtKB-EC"/>
</dbReference>
<gene>
    <name evidence="8" type="ORF">AHMF7616_00055</name>
</gene>
<dbReference type="InterPro" id="IPR017853">
    <property type="entry name" value="GH"/>
</dbReference>
<feature type="active site" description="Proton donor" evidence="4">
    <location>
        <position position="461"/>
    </location>
</feature>
<evidence type="ECO:0000313" key="9">
    <source>
        <dbReference type="Proteomes" id="UP000253919"/>
    </source>
</evidence>
<evidence type="ECO:0000256" key="4">
    <source>
        <dbReference type="PROSITE-ProRule" id="PRU01100"/>
    </source>
</evidence>
<evidence type="ECO:0000256" key="3">
    <source>
        <dbReference type="ARBA" id="ARBA00023295"/>
    </source>
</evidence>
<dbReference type="PANTHER" id="PTHR40079">
    <property type="entry name" value="MANNAN ENDO-1,4-BETA-MANNOSIDASE E-RELATED"/>
    <property type="match status" value="1"/>
</dbReference>
<dbReference type="GO" id="GO:0030246">
    <property type="term" value="F:carbohydrate binding"/>
    <property type="evidence" value="ECO:0007669"/>
    <property type="project" value="InterPro"/>
</dbReference>
<organism evidence="8 9">
    <name type="scientific">Adhaeribacter pallidiroseus</name>
    <dbReference type="NCBI Taxonomy" id="2072847"/>
    <lineage>
        <taxon>Bacteria</taxon>
        <taxon>Pseudomonadati</taxon>
        <taxon>Bacteroidota</taxon>
        <taxon>Cytophagia</taxon>
        <taxon>Cytophagales</taxon>
        <taxon>Hymenobacteraceae</taxon>
        <taxon>Adhaeribacter</taxon>
    </lineage>
</organism>
<keyword evidence="5" id="KW-0812">Transmembrane</keyword>
<evidence type="ECO:0000313" key="8">
    <source>
        <dbReference type="EMBL" id="RDC61476.1"/>
    </source>
</evidence>